<feature type="region of interest" description="Disordered" evidence="1">
    <location>
        <begin position="60"/>
        <end position="98"/>
    </location>
</feature>
<accession>A0A9W6YMR6</accession>
<reference evidence="3" key="1">
    <citation type="submission" date="2023-04" db="EMBL/GenBank/DDBJ databases">
        <title>Phytophthora fragariaefolia NBRC 109709.</title>
        <authorList>
            <person name="Ichikawa N."/>
            <person name="Sato H."/>
            <person name="Tonouchi N."/>
        </authorList>
    </citation>
    <scope>NUCLEOTIDE SEQUENCE</scope>
    <source>
        <strain evidence="3">NBRC 109709</strain>
    </source>
</reference>
<evidence type="ECO:0000313" key="4">
    <source>
        <dbReference type="EMBL" id="GMF81065.1"/>
    </source>
</evidence>
<dbReference type="OrthoDB" id="123815at2759"/>
<name>A0A9W6YMR6_9STRA</name>
<sequence length="98" mass="10557">MQLHTFIILHSMYIALIILGWSQAEMLESVPRTGVIATSVASGATEGSVLFSKATGRLLKIQGGNDDDSNDDKDDDDESDDDNDSNDDSDDDNDDSSC</sequence>
<keyword evidence="5" id="KW-1185">Reference proteome</keyword>
<dbReference type="Proteomes" id="UP001165121">
    <property type="component" value="Unassembled WGS sequence"/>
</dbReference>
<feature type="compositionally biased region" description="Acidic residues" evidence="1">
    <location>
        <begin position="65"/>
        <end position="98"/>
    </location>
</feature>
<dbReference type="EMBL" id="BSXT01010589">
    <property type="protein sequence ID" value="GMF81065.1"/>
    <property type="molecule type" value="Genomic_DNA"/>
</dbReference>
<evidence type="ECO:0000313" key="5">
    <source>
        <dbReference type="Proteomes" id="UP001165121"/>
    </source>
</evidence>
<gene>
    <name evidence="3" type="ORF">Pfra01_002871100</name>
    <name evidence="4" type="ORF">Pfra01_002871200</name>
</gene>
<keyword evidence="2" id="KW-0812">Transmembrane</keyword>
<organism evidence="3 5">
    <name type="scientific">Phytophthora fragariaefolia</name>
    <dbReference type="NCBI Taxonomy" id="1490495"/>
    <lineage>
        <taxon>Eukaryota</taxon>
        <taxon>Sar</taxon>
        <taxon>Stramenopiles</taxon>
        <taxon>Oomycota</taxon>
        <taxon>Peronosporomycetes</taxon>
        <taxon>Peronosporales</taxon>
        <taxon>Peronosporaceae</taxon>
        <taxon>Phytophthora</taxon>
    </lineage>
</organism>
<feature type="transmembrane region" description="Helical" evidence="2">
    <location>
        <begin position="6"/>
        <end position="22"/>
    </location>
</feature>
<dbReference type="AlphaFoldDB" id="A0A9W6YMR6"/>
<protein>
    <submittedName>
        <fullName evidence="3">Unnamed protein product</fullName>
    </submittedName>
</protein>
<evidence type="ECO:0000256" key="2">
    <source>
        <dbReference type="SAM" id="Phobius"/>
    </source>
</evidence>
<keyword evidence="2" id="KW-1133">Transmembrane helix</keyword>
<dbReference type="EMBL" id="BSXT01010589">
    <property type="protein sequence ID" value="GMF81063.1"/>
    <property type="molecule type" value="Genomic_DNA"/>
</dbReference>
<evidence type="ECO:0000256" key="1">
    <source>
        <dbReference type="SAM" id="MobiDB-lite"/>
    </source>
</evidence>
<comment type="caution">
    <text evidence="3">The sequence shown here is derived from an EMBL/GenBank/DDBJ whole genome shotgun (WGS) entry which is preliminary data.</text>
</comment>
<keyword evidence="2" id="KW-0472">Membrane</keyword>
<proteinExistence type="predicted"/>
<evidence type="ECO:0000313" key="3">
    <source>
        <dbReference type="EMBL" id="GMF81063.1"/>
    </source>
</evidence>